<dbReference type="Proteomes" id="UP000284375">
    <property type="component" value="Unassembled WGS sequence"/>
</dbReference>
<gene>
    <name evidence="1" type="ORF">VSDG_02394</name>
</gene>
<dbReference type="STRING" id="252740.A0A423WFR5"/>
<dbReference type="AlphaFoldDB" id="A0A423WFR5"/>
<organism evidence="1 2">
    <name type="scientific">Cytospora chrysosperma</name>
    <name type="common">Cytospora canker fungus</name>
    <name type="synonym">Sphaeria chrysosperma</name>
    <dbReference type="NCBI Taxonomy" id="252740"/>
    <lineage>
        <taxon>Eukaryota</taxon>
        <taxon>Fungi</taxon>
        <taxon>Dikarya</taxon>
        <taxon>Ascomycota</taxon>
        <taxon>Pezizomycotina</taxon>
        <taxon>Sordariomycetes</taxon>
        <taxon>Sordariomycetidae</taxon>
        <taxon>Diaporthales</taxon>
        <taxon>Cytosporaceae</taxon>
        <taxon>Cytospora</taxon>
    </lineage>
</organism>
<reference evidence="1 2" key="1">
    <citation type="submission" date="2015-09" db="EMBL/GenBank/DDBJ databases">
        <title>Host preference determinants of Valsa canker pathogens revealed by comparative genomics.</title>
        <authorList>
            <person name="Yin Z."/>
            <person name="Huang L."/>
        </authorList>
    </citation>
    <scope>NUCLEOTIDE SEQUENCE [LARGE SCALE GENOMIC DNA]</scope>
    <source>
        <strain evidence="1 2">YSFL</strain>
    </source>
</reference>
<keyword evidence="2" id="KW-1185">Reference proteome</keyword>
<evidence type="ECO:0000313" key="2">
    <source>
        <dbReference type="Proteomes" id="UP000284375"/>
    </source>
</evidence>
<proteinExistence type="predicted"/>
<accession>A0A423WFR5</accession>
<dbReference type="EMBL" id="LJZO01000005">
    <property type="protein sequence ID" value="ROW02265.1"/>
    <property type="molecule type" value="Genomic_DNA"/>
</dbReference>
<sequence length="158" mass="18172">MDSKRLQAAKEFVGHYAENANEVLDYLLADNLVYTFLPSRSLNNLKTYDKAGFIALKESLKIVLTGYPLDVIQYIESESSNMVIVWATGRPQFREELKDYEEFSAEQWNYVGEYIIMLTMDETGEKITKANEFLDSKGTDLKLWPLVTRALGNLQKLK</sequence>
<protein>
    <recommendedName>
        <fullName evidence="3">SnoaL-like domain-containing protein</fullName>
    </recommendedName>
</protein>
<evidence type="ECO:0008006" key="3">
    <source>
        <dbReference type="Google" id="ProtNLM"/>
    </source>
</evidence>
<evidence type="ECO:0000313" key="1">
    <source>
        <dbReference type="EMBL" id="ROW02265.1"/>
    </source>
</evidence>
<name>A0A423WFR5_CYTCH</name>
<comment type="caution">
    <text evidence="1">The sequence shown here is derived from an EMBL/GenBank/DDBJ whole genome shotgun (WGS) entry which is preliminary data.</text>
</comment>
<dbReference type="OrthoDB" id="3758478at2759"/>